<dbReference type="RefSeq" id="WP_376866580.1">
    <property type="nucleotide sequence ID" value="NZ_JBHRYB010000010.1"/>
</dbReference>
<protein>
    <submittedName>
        <fullName evidence="2">Uncharacterized protein</fullName>
    </submittedName>
</protein>
<proteinExistence type="predicted"/>
<comment type="caution">
    <text evidence="2">The sequence shown here is derived from an EMBL/GenBank/DDBJ whole genome shotgun (WGS) entry which is preliminary data.</text>
</comment>
<evidence type="ECO:0000313" key="2">
    <source>
        <dbReference type="EMBL" id="MFC3680577.1"/>
    </source>
</evidence>
<gene>
    <name evidence="2" type="ORF">ACFOMG_10770</name>
</gene>
<keyword evidence="3" id="KW-1185">Reference proteome</keyword>
<name>A0ABV7VV76_9GAMM</name>
<keyword evidence="1" id="KW-0732">Signal</keyword>
<dbReference type="EMBL" id="JBHRYB010000010">
    <property type="protein sequence ID" value="MFC3680577.1"/>
    <property type="molecule type" value="Genomic_DNA"/>
</dbReference>
<evidence type="ECO:0000313" key="3">
    <source>
        <dbReference type="Proteomes" id="UP001595722"/>
    </source>
</evidence>
<feature type="signal peptide" evidence="1">
    <location>
        <begin position="1"/>
        <end position="18"/>
    </location>
</feature>
<organism evidence="2 3">
    <name type="scientific">Bacterioplanoides pacificum</name>
    <dbReference type="NCBI Taxonomy" id="1171596"/>
    <lineage>
        <taxon>Bacteria</taxon>
        <taxon>Pseudomonadati</taxon>
        <taxon>Pseudomonadota</taxon>
        <taxon>Gammaproteobacteria</taxon>
        <taxon>Oceanospirillales</taxon>
        <taxon>Oceanospirillaceae</taxon>
        <taxon>Bacterioplanoides</taxon>
    </lineage>
</organism>
<accession>A0ABV7VV76</accession>
<evidence type="ECO:0000256" key="1">
    <source>
        <dbReference type="SAM" id="SignalP"/>
    </source>
</evidence>
<dbReference type="Proteomes" id="UP001595722">
    <property type="component" value="Unassembled WGS sequence"/>
</dbReference>
<reference evidence="3" key="1">
    <citation type="journal article" date="2019" name="Int. J. Syst. Evol. Microbiol.">
        <title>The Global Catalogue of Microorganisms (GCM) 10K type strain sequencing project: providing services to taxonomists for standard genome sequencing and annotation.</title>
        <authorList>
            <consortium name="The Broad Institute Genomics Platform"/>
            <consortium name="The Broad Institute Genome Sequencing Center for Infectious Disease"/>
            <person name="Wu L."/>
            <person name="Ma J."/>
        </authorList>
    </citation>
    <scope>NUCLEOTIDE SEQUENCE [LARGE SCALE GENOMIC DNA]</scope>
    <source>
        <strain evidence="3">KCTC 42424</strain>
    </source>
</reference>
<sequence>MKKTLLALALASLPAVSAAMSDSPDSSPVDETVEYPAADTVVRFIAIGDSGTGKDGQYKVAAALEAVCAARCGG</sequence>
<feature type="chain" id="PRO_5045770009" evidence="1">
    <location>
        <begin position="19"/>
        <end position="74"/>
    </location>
</feature>